<dbReference type="OrthoDB" id="1716875at2"/>
<sequence>MRTFNIPFEVQEEDKIFGGYLSIRQVLYLFIAALGIRLFWVPVPFVLRIAGFVAVAGIMLAFAFLKVNGVQFDLYTLTWAKFHLRNKRYFFGEEKS</sequence>
<dbReference type="eggNOG" id="ENOG5033P3U">
    <property type="taxonomic scope" value="Bacteria"/>
</dbReference>
<keyword evidence="1" id="KW-0812">Transmembrane</keyword>
<gene>
    <name evidence="2" type="ordered locus">Mahau_2439</name>
</gene>
<organism evidence="2 3">
    <name type="scientific">Mahella australiensis (strain DSM 15567 / CIP 107919 / 50-1 BON)</name>
    <dbReference type="NCBI Taxonomy" id="697281"/>
    <lineage>
        <taxon>Bacteria</taxon>
        <taxon>Bacillati</taxon>
        <taxon>Bacillota</taxon>
        <taxon>Clostridia</taxon>
        <taxon>Thermoanaerobacterales</taxon>
        <taxon>Thermoanaerobacterales Family IV. Incertae Sedis</taxon>
        <taxon>Mahella</taxon>
    </lineage>
</organism>
<dbReference type="STRING" id="697281.Mahau_2439"/>
<dbReference type="HOGENOM" id="CLU_158472_1_0_9"/>
<evidence type="ECO:0000313" key="3">
    <source>
        <dbReference type="Proteomes" id="UP000008457"/>
    </source>
</evidence>
<dbReference type="KEGG" id="mas:Mahau_2439"/>
<dbReference type="RefSeq" id="WP_013782027.1">
    <property type="nucleotide sequence ID" value="NC_015520.1"/>
</dbReference>
<feature type="transmembrane region" description="Helical" evidence="1">
    <location>
        <begin position="46"/>
        <end position="65"/>
    </location>
</feature>
<dbReference type="Pfam" id="PF12666">
    <property type="entry name" value="PrgI"/>
    <property type="match status" value="1"/>
</dbReference>
<feature type="transmembrane region" description="Helical" evidence="1">
    <location>
        <begin position="21"/>
        <end position="40"/>
    </location>
</feature>
<dbReference type="EMBL" id="CP002360">
    <property type="protein sequence ID" value="AEE97601.1"/>
    <property type="molecule type" value="Genomic_DNA"/>
</dbReference>
<keyword evidence="1" id="KW-0472">Membrane</keyword>
<evidence type="ECO:0000256" key="1">
    <source>
        <dbReference type="SAM" id="Phobius"/>
    </source>
</evidence>
<name>F3ZWX9_MAHA5</name>
<dbReference type="Proteomes" id="UP000008457">
    <property type="component" value="Chromosome"/>
</dbReference>
<accession>F3ZWX9</accession>
<keyword evidence="3" id="KW-1185">Reference proteome</keyword>
<protein>
    <recommendedName>
        <fullName evidence="4">PrgI family protein</fullName>
    </recommendedName>
</protein>
<keyword evidence="1" id="KW-1133">Transmembrane helix</keyword>
<dbReference type="InterPro" id="IPR024414">
    <property type="entry name" value="Uncharacterised_PrgI"/>
</dbReference>
<dbReference type="AlphaFoldDB" id="F3ZWX9"/>
<proteinExistence type="predicted"/>
<evidence type="ECO:0000313" key="2">
    <source>
        <dbReference type="EMBL" id="AEE97601.1"/>
    </source>
</evidence>
<reference evidence="2 3" key="2">
    <citation type="journal article" date="2011" name="Stand. Genomic Sci.">
        <title>Complete genome sequence of Mahella australiensis type strain (50-1 BON).</title>
        <authorList>
            <person name="Sikorski J."/>
            <person name="Teshima H."/>
            <person name="Nolan M."/>
            <person name="Lucas S."/>
            <person name="Hammon N."/>
            <person name="Deshpande S."/>
            <person name="Cheng J.F."/>
            <person name="Pitluck S."/>
            <person name="Liolios K."/>
            <person name="Pagani I."/>
            <person name="Ivanova N."/>
            <person name="Huntemann M."/>
            <person name="Mavromatis K."/>
            <person name="Ovchinikova G."/>
            <person name="Pati A."/>
            <person name="Tapia R."/>
            <person name="Han C."/>
            <person name="Goodwin L."/>
            <person name="Chen A."/>
            <person name="Palaniappan K."/>
            <person name="Land M."/>
            <person name="Hauser L."/>
            <person name="Ngatchou-Djao O.D."/>
            <person name="Rohde M."/>
            <person name="Pukall R."/>
            <person name="Spring S."/>
            <person name="Abt B."/>
            <person name="Goker M."/>
            <person name="Detter J.C."/>
            <person name="Woyke T."/>
            <person name="Bristow J."/>
            <person name="Markowitz V."/>
            <person name="Hugenholtz P."/>
            <person name="Eisen J.A."/>
            <person name="Kyrpides N.C."/>
            <person name="Klenk H.P."/>
            <person name="Lapidus A."/>
        </authorList>
    </citation>
    <scope>NUCLEOTIDE SEQUENCE [LARGE SCALE GENOMIC DNA]</scope>
    <source>
        <strain evidence="3">DSM 15567 / CIP 107919 / 50-1 BON</strain>
    </source>
</reference>
<evidence type="ECO:0008006" key="4">
    <source>
        <dbReference type="Google" id="ProtNLM"/>
    </source>
</evidence>
<reference evidence="3" key="1">
    <citation type="submission" date="2010-11" db="EMBL/GenBank/DDBJ databases">
        <title>The complete genome of Mahella australiensis DSM 15567.</title>
        <authorList>
            <consortium name="US DOE Joint Genome Institute (JGI-PGF)"/>
            <person name="Lucas S."/>
            <person name="Copeland A."/>
            <person name="Lapidus A."/>
            <person name="Bruce D."/>
            <person name="Goodwin L."/>
            <person name="Pitluck S."/>
            <person name="Kyrpides N."/>
            <person name="Mavromatis K."/>
            <person name="Pagani I."/>
            <person name="Ivanova N."/>
            <person name="Teshima H."/>
            <person name="Brettin T."/>
            <person name="Detter J.C."/>
            <person name="Han C."/>
            <person name="Tapia R."/>
            <person name="Land M."/>
            <person name="Hauser L."/>
            <person name="Markowitz V."/>
            <person name="Cheng J.-F."/>
            <person name="Hugenholtz P."/>
            <person name="Woyke T."/>
            <person name="Wu D."/>
            <person name="Spring S."/>
            <person name="Pukall R."/>
            <person name="Steenblock K."/>
            <person name="Schneider S."/>
            <person name="Klenk H.-P."/>
            <person name="Eisen J.A."/>
        </authorList>
    </citation>
    <scope>NUCLEOTIDE SEQUENCE [LARGE SCALE GENOMIC DNA]</scope>
    <source>
        <strain evidence="3">DSM 15567 / CIP 107919 / 50-1 BON</strain>
    </source>
</reference>